<comment type="caution">
    <text evidence="2">The sequence shown here is derived from an EMBL/GenBank/DDBJ whole genome shotgun (WGS) entry which is preliminary data.</text>
</comment>
<name>A0ABP7DLH8_9ACTN</name>
<sequence>MQQVLGLSDTQIRTLPFRHKNPRAMLQSFHEMKSCDLILDFTGGDSFSDIYGVRRLLRKLLHKQMAITSKTPLLLAPQTYGPLTSRVVKPWFIHVIKQAAEVFTRDDLSADFLRRLTDRDPLVATDVAVTLPWDPNMYPLAETTRRRIGLNVSGLLWNGGYTGDNQFNLTTDYREYCHSLITALQEAGSEVDLVPHVLTREWESAQEDDVRAALHLQEAHPECTVAPRFASPVEAKSYISQLDGFIGSRMHATIASFTSGVPTVPVAYSRKFAGFFGNLGYDVLVDLSAADSAQALEQTLGYLSDLDLLSGKAAAAAAVATQRIDIFTESLRTHLSSTASSTVKRIEAPPFGDAVN</sequence>
<dbReference type="GO" id="GO:0016740">
    <property type="term" value="F:transferase activity"/>
    <property type="evidence" value="ECO:0007669"/>
    <property type="project" value="UniProtKB-KW"/>
</dbReference>
<accession>A0ABP7DLH8</accession>
<evidence type="ECO:0000259" key="1">
    <source>
        <dbReference type="Pfam" id="PF04230"/>
    </source>
</evidence>
<evidence type="ECO:0000313" key="2">
    <source>
        <dbReference type="EMBL" id="GAA3706880.1"/>
    </source>
</evidence>
<dbReference type="Proteomes" id="UP001500051">
    <property type="component" value="Unassembled WGS sequence"/>
</dbReference>
<dbReference type="RefSeq" id="WP_344812803.1">
    <property type="nucleotide sequence ID" value="NZ_BAAAYX010000010.1"/>
</dbReference>
<protein>
    <submittedName>
        <fullName evidence="2">Polysaccharide pyruvyl transferase family protein</fullName>
    </submittedName>
</protein>
<dbReference type="PANTHER" id="PTHR36836:SF1">
    <property type="entry name" value="COLANIC ACID BIOSYNTHESIS PROTEIN WCAK"/>
    <property type="match status" value="1"/>
</dbReference>
<reference evidence="3" key="1">
    <citation type="journal article" date="2019" name="Int. J. Syst. Evol. Microbiol.">
        <title>The Global Catalogue of Microorganisms (GCM) 10K type strain sequencing project: providing services to taxonomists for standard genome sequencing and annotation.</title>
        <authorList>
            <consortium name="The Broad Institute Genomics Platform"/>
            <consortium name="The Broad Institute Genome Sequencing Center for Infectious Disease"/>
            <person name="Wu L."/>
            <person name="Ma J."/>
        </authorList>
    </citation>
    <scope>NUCLEOTIDE SEQUENCE [LARGE SCALE GENOMIC DNA]</scope>
    <source>
        <strain evidence="3">JCM 16548</strain>
    </source>
</reference>
<dbReference type="Pfam" id="PF04230">
    <property type="entry name" value="PS_pyruv_trans"/>
    <property type="match status" value="1"/>
</dbReference>
<feature type="domain" description="Polysaccharide pyruvyl transferase" evidence="1">
    <location>
        <begin position="24"/>
        <end position="269"/>
    </location>
</feature>
<organism evidence="2 3">
    <name type="scientific">Microlunatus aurantiacus</name>
    <dbReference type="NCBI Taxonomy" id="446786"/>
    <lineage>
        <taxon>Bacteria</taxon>
        <taxon>Bacillati</taxon>
        <taxon>Actinomycetota</taxon>
        <taxon>Actinomycetes</taxon>
        <taxon>Propionibacteriales</taxon>
        <taxon>Propionibacteriaceae</taxon>
        <taxon>Microlunatus</taxon>
    </lineage>
</organism>
<keyword evidence="2" id="KW-0808">Transferase</keyword>
<keyword evidence="3" id="KW-1185">Reference proteome</keyword>
<proteinExistence type="predicted"/>
<evidence type="ECO:0000313" key="3">
    <source>
        <dbReference type="Proteomes" id="UP001500051"/>
    </source>
</evidence>
<dbReference type="EMBL" id="BAAAYX010000010">
    <property type="protein sequence ID" value="GAA3706880.1"/>
    <property type="molecule type" value="Genomic_DNA"/>
</dbReference>
<gene>
    <name evidence="2" type="ORF">GCM10022204_25960</name>
</gene>
<dbReference type="PANTHER" id="PTHR36836">
    <property type="entry name" value="COLANIC ACID BIOSYNTHESIS PROTEIN WCAK"/>
    <property type="match status" value="1"/>
</dbReference>
<dbReference type="InterPro" id="IPR007345">
    <property type="entry name" value="Polysacch_pyruvyl_Trfase"/>
</dbReference>